<comment type="caution">
    <text evidence="1">The sequence shown here is derived from an EMBL/GenBank/DDBJ whole genome shotgun (WGS) entry which is preliminary data.</text>
</comment>
<organism evidence="1 2">
    <name type="scientific">Enterobacter asburiae</name>
    <dbReference type="NCBI Taxonomy" id="61645"/>
    <lineage>
        <taxon>Bacteria</taxon>
        <taxon>Pseudomonadati</taxon>
        <taxon>Pseudomonadota</taxon>
        <taxon>Gammaproteobacteria</taxon>
        <taxon>Enterobacterales</taxon>
        <taxon>Enterobacteriaceae</taxon>
        <taxon>Enterobacter</taxon>
        <taxon>Enterobacter cloacae complex</taxon>
    </lineage>
</organism>
<proteinExistence type="predicted"/>
<dbReference type="EMBL" id="JAUPXB010000001">
    <property type="protein sequence ID" value="MDO7921080.1"/>
    <property type="molecule type" value="Genomic_DNA"/>
</dbReference>
<sequence length="64" mass="7687">MTCKHKVFTSLSRRQRRARTQYIETLIHRERHRCGGLHYDDCEPAEGHNWIWSDILFLDKDSAT</sequence>
<evidence type="ECO:0000313" key="1">
    <source>
        <dbReference type="EMBL" id="MDO7921080.1"/>
    </source>
</evidence>
<protein>
    <submittedName>
        <fullName evidence="1">Uncharacterized protein</fullName>
    </submittedName>
</protein>
<evidence type="ECO:0000313" key="2">
    <source>
        <dbReference type="Proteomes" id="UP001176432"/>
    </source>
</evidence>
<accession>A0AAW7ZIT8</accession>
<dbReference type="Proteomes" id="UP001176432">
    <property type="component" value="Unassembled WGS sequence"/>
</dbReference>
<name>A0AAW7ZIT8_ENTAS</name>
<dbReference type="AlphaFoldDB" id="A0AAW7ZIT8"/>
<dbReference type="RefSeq" id="WP_052206742.1">
    <property type="nucleotide sequence ID" value="NZ_CP083834.1"/>
</dbReference>
<gene>
    <name evidence="1" type="ORF">Q5934_05965</name>
</gene>
<reference evidence="1" key="1">
    <citation type="submission" date="2023-07" db="EMBL/GenBank/DDBJ databases">
        <title>Isolates cultured from stool samples of acute diarrhea patients.</title>
        <authorList>
            <person name="Jiang S."/>
        </authorList>
    </citation>
    <scope>NUCLEOTIDE SEQUENCE</scope>
    <source>
        <strain evidence="1">L4424</strain>
    </source>
</reference>